<dbReference type="eggNOG" id="COG4185">
    <property type="taxonomic scope" value="Bacteria"/>
</dbReference>
<accession>C8VXY9</accession>
<dbReference type="Proteomes" id="UP000002217">
    <property type="component" value="Chromosome"/>
</dbReference>
<evidence type="ECO:0000256" key="5">
    <source>
        <dbReference type="ARBA" id="ARBA00032897"/>
    </source>
</evidence>
<name>C8VXY9_DESAS</name>
<dbReference type="KEGG" id="dae:Dtox_3925"/>
<organism evidence="8 9">
    <name type="scientific">Desulfofarcimen acetoxidans (strain ATCC 49208 / DSM 771 / KCTC 5769 / VKM B-1644 / 5575)</name>
    <name type="common">Desulfotomaculum acetoxidans</name>
    <dbReference type="NCBI Taxonomy" id="485916"/>
    <lineage>
        <taxon>Bacteria</taxon>
        <taxon>Bacillati</taxon>
        <taxon>Bacillota</taxon>
        <taxon>Clostridia</taxon>
        <taxon>Eubacteriales</taxon>
        <taxon>Peptococcaceae</taxon>
        <taxon>Desulfofarcimen</taxon>
    </lineage>
</organism>
<evidence type="ECO:0000256" key="1">
    <source>
        <dbReference type="ARBA" id="ARBA00009104"/>
    </source>
</evidence>
<sequence>MALLVVIAGPNGSGKSTVIDENLNTLPDILICPDEIVKLKEFKRISNIRERYIAAMEKAKELRKIAIDNGLSLAFETVFSTNEKLEFLKYAKVKDYYVEVIFVTTRDPYINVDRVNQRVESGGHSVPKEKIIERYQKSMNLIADIVKVAHTVKVYDNSEETPFIVFFKNYDRKIVLLNKSRRDNWVDKYIINPLIECGVLDNRPRDLDIKETNDYINNSCFVKVIMS</sequence>
<dbReference type="PANTHER" id="PTHR39206:SF1">
    <property type="entry name" value="SLL8004 PROTEIN"/>
    <property type="match status" value="1"/>
</dbReference>
<dbReference type="GO" id="GO:0005524">
    <property type="term" value="F:ATP binding"/>
    <property type="evidence" value="ECO:0007669"/>
    <property type="project" value="UniProtKB-KW"/>
</dbReference>
<dbReference type="EC" id="2.7.1.176" evidence="2"/>
<gene>
    <name evidence="8" type="ordered locus">Dtox_3925</name>
</gene>
<dbReference type="PANTHER" id="PTHR39206">
    <property type="entry name" value="SLL8004 PROTEIN"/>
    <property type="match status" value="1"/>
</dbReference>
<dbReference type="STRING" id="485916.Dtox_3925"/>
<evidence type="ECO:0000256" key="6">
    <source>
        <dbReference type="ARBA" id="ARBA00048178"/>
    </source>
</evidence>
<evidence type="ECO:0000256" key="3">
    <source>
        <dbReference type="ARBA" id="ARBA00022741"/>
    </source>
</evidence>
<comment type="similarity">
    <text evidence="1">Belongs to the zeta toxin family.</text>
</comment>
<feature type="domain" description="Zeta toxin" evidence="7">
    <location>
        <begin position="4"/>
        <end position="162"/>
    </location>
</feature>
<dbReference type="Gene3D" id="3.40.50.300">
    <property type="entry name" value="P-loop containing nucleotide triphosphate hydrolases"/>
    <property type="match status" value="1"/>
</dbReference>
<dbReference type="EMBL" id="CP001720">
    <property type="protein sequence ID" value="ACV64618.1"/>
    <property type="molecule type" value="Genomic_DNA"/>
</dbReference>
<dbReference type="SUPFAM" id="SSF52540">
    <property type="entry name" value="P-loop containing nucleoside triphosphate hydrolases"/>
    <property type="match status" value="1"/>
</dbReference>
<evidence type="ECO:0000256" key="2">
    <source>
        <dbReference type="ARBA" id="ARBA00011963"/>
    </source>
</evidence>
<proteinExistence type="inferred from homology"/>
<dbReference type="AlphaFoldDB" id="C8VXY9"/>
<evidence type="ECO:0000313" key="8">
    <source>
        <dbReference type="EMBL" id="ACV64618.1"/>
    </source>
</evidence>
<evidence type="ECO:0000313" key="9">
    <source>
        <dbReference type="Proteomes" id="UP000002217"/>
    </source>
</evidence>
<dbReference type="HOGENOM" id="CLU_094497_0_0_9"/>
<comment type="catalytic activity">
    <reaction evidence="6">
        <text>UDP-N-acetyl-alpha-D-glucosamine + ATP = UDP-N-acetyl-alpha-D-glucosamine 3'-phosphate + ADP + H(+)</text>
        <dbReference type="Rhea" id="RHEA:32671"/>
        <dbReference type="ChEBI" id="CHEBI:15378"/>
        <dbReference type="ChEBI" id="CHEBI:30616"/>
        <dbReference type="ChEBI" id="CHEBI:57705"/>
        <dbReference type="ChEBI" id="CHEBI:64353"/>
        <dbReference type="ChEBI" id="CHEBI:456216"/>
        <dbReference type="EC" id="2.7.1.176"/>
    </reaction>
</comment>
<dbReference type="InterPro" id="IPR027417">
    <property type="entry name" value="P-loop_NTPase"/>
</dbReference>
<keyword evidence="3" id="KW-0547">Nucleotide-binding</keyword>
<dbReference type="InterPro" id="IPR010488">
    <property type="entry name" value="Zeta_toxin_domain"/>
</dbReference>
<reference evidence="8 9" key="1">
    <citation type="journal article" date="2009" name="Stand. Genomic Sci.">
        <title>Complete genome sequence of Desulfotomaculum acetoxidans type strain (5575).</title>
        <authorList>
            <person name="Spring S."/>
            <person name="Lapidus A."/>
            <person name="Schroder M."/>
            <person name="Gleim D."/>
            <person name="Sims D."/>
            <person name="Meincke L."/>
            <person name="Glavina Del Rio T."/>
            <person name="Tice H."/>
            <person name="Copeland A."/>
            <person name="Cheng J.F."/>
            <person name="Lucas S."/>
            <person name="Chen F."/>
            <person name="Nolan M."/>
            <person name="Bruce D."/>
            <person name="Goodwin L."/>
            <person name="Pitluck S."/>
            <person name="Ivanova N."/>
            <person name="Mavromatis K."/>
            <person name="Mikhailova N."/>
            <person name="Pati A."/>
            <person name="Chen A."/>
            <person name="Palaniappan K."/>
            <person name="Land M."/>
            <person name="Hauser L."/>
            <person name="Chang Y.J."/>
            <person name="Jeffries C.D."/>
            <person name="Chain P."/>
            <person name="Saunders E."/>
            <person name="Brettin T."/>
            <person name="Detter J.C."/>
            <person name="Goker M."/>
            <person name="Bristow J."/>
            <person name="Eisen J.A."/>
            <person name="Markowitz V."/>
            <person name="Hugenholtz P."/>
            <person name="Kyrpides N.C."/>
            <person name="Klenk H.P."/>
            <person name="Han C."/>
        </authorList>
    </citation>
    <scope>NUCLEOTIDE SEQUENCE [LARGE SCALE GENOMIC DNA]</scope>
    <source>
        <strain evidence="9">ATCC 49208 / DSM 771 / VKM B-1644</strain>
    </source>
</reference>
<keyword evidence="4" id="KW-0067">ATP-binding</keyword>
<dbReference type="GO" id="GO:0016301">
    <property type="term" value="F:kinase activity"/>
    <property type="evidence" value="ECO:0007669"/>
    <property type="project" value="InterPro"/>
</dbReference>
<evidence type="ECO:0000256" key="4">
    <source>
        <dbReference type="ARBA" id="ARBA00022840"/>
    </source>
</evidence>
<protein>
    <recommendedName>
        <fullName evidence="5">UDP-N-acetylglucosamine kinase</fullName>
        <ecNumber evidence="2">2.7.1.176</ecNumber>
    </recommendedName>
    <alternativeName>
        <fullName evidence="5">UDP-N-acetylglucosamine kinase</fullName>
    </alternativeName>
</protein>
<keyword evidence="9" id="KW-1185">Reference proteome</keyword>
<dbReference type="OrthoDB" id="9791543at2"/>
<evidence type="ECO:0000259" key="7">
    <source>
        <dbReference type="Pfam" id="PF06414"/>
    </source>
</evidence>
<dbReference type="Pfam" id="PF06414">
    <property type="entry name" value="Zeta_toxin"/>
    <property type="match status" value="1"/>
</dbReference>